<feature type="transmembrane region" description="Helical" evidence="6">
    <location>
        <begin position="165"/>
        <end position="186"/>
    </location>
</feature>
<evidence type="ECO:0000256" key="1">
    <source>
        <dbReference type="ARBA" id="ARBA00004127"/>
    </source>
</evidence>
<evidence type="ECO:0008006" key="9">
    <source>
        <dbReference type="Google" id="ProtNLM"/>
    </source>
</evidence>
<dbReference type="STRING" id="1798.AWC30_00185"/>
<keyword evidence="2" id="KW-0813">Transport</keyword>
<dbReference type="PANTHER" id="PTHR23519">
    <property type="entry name" value="AUTOPHAGY-RELATED PROTEIN 22"/>
    <property type="match status" value="1"/>
</dbReference>
<feature type="transmembrane region" description="Helical" evidence="6">
    <location>
        <begin position="330"/>
        <end position="347"/>
    </location>
</feature>
<dbReference type="Gene3D" id="1.20.1250.20">
    <property type="entry name" value="MFS general substrate transporter like domains"/>
    <property type="match status" value="1"/>
</dbReference>
<dbReference type="Proteomes" id="UP000193090">
    <property type="component" value="Unassembled WGS sequence"/>
</dbReference>
<feature type="transmembrane region" description="Helical" evidence="6">
    <location>
        <begin position="353"/>
        <end position="376"/>
    </location>
</feature>
<evidence type="ECO:0000256" key="3">
    <source>
        <dbReference type="ARBA" id="ARBA00022692"/>
    </source>
</evidence>
<feature type="transmembrane region" description="Helical" evidence="6">
    <location>
        <begin position="25"/>
        <end position="52"/>
    </location>
</feature>
<sequence>MGSPGSPPDRPGRSRTTGGALRSRVLAWMLWDCGAAGLNAIVVTFVFSVYLTGTVGAVDPGATASASWLGRAMAIGGLSVALLAPVIGVWVEAPQRRRPALAVLTGLAAALTCTMSLIRDDPRYLVPGLALLAMTAACVDLAGVPYNAMLRQVSTPLTAGRVSGFGWAAGYAGAVVLMLLVYLGFFAGDGATRGLLRLSPHDGHNVRMAMVLAAGWLVAFALPLLAGRHWPRSTGAPVPRYGLFGGYRKLWADLRGEWRRDRNLVYFLLASAVYRDGLVGVFAFGAVLGVNVYGISSADVLLFGGSAAVVAAIGAVLGGLLDDRVGSKPIIVGSLAVMIAVGLALLALSGPVVFWVCGLVLCLFIGPAQSASRTLLLRMAPDGMEGVAFGLYTMTGRAVTFLAPWLFSVFVDVFHADRAGLAGLCLVLAAGLGGLLRVRAPSARINRRSRRS</sequence>
<feature type="transmembrane region" description="Helical" evidence="6">
    <location>
        <begin position="100"/>
        <end position="118"/>
    </location>
</feature>
<comment type="subcellular location">
    <subcellularLocation>
        <location evidence="1">Endomembrane system</location>
        <topology evidence="1">Multi-pass membrane protein</topology>
    </subcellularLocation>
</comment>
<keyword evidence="4 6" id="KW-1133">Transmembrane helix</keyword>
<accession>A0A1X2ENQ7</accession>
<dbReference type="Pfam" id="PF11700">
    <property type="entry name" value="ATG22"/>
    <property type="match status" value="1"/>
</dbReference>
<dbReference type="InterPro" id="IPR024671">
    <property type="entry name" value="Atg22-like"/>
</dbReference>
<dbReference type="InterPro" id="IPR036259">
    <property type="entry name" value="MFS_trans_sf"/>
</dbReference>
<proteinExistence type="predicted"/>
<keyword evidence="8" id="KW-1185">Reference proteome</keyword>
<evidence type="ECO:0000256" key="6">
    <source>
        <dbReference type="SAM" id="Phobius"/>
    </source>
</evidence>
<feature type="transmembrane region" description="Helical" evidence="6">
    <location>
        <begin position="206"/>
        <end position="226"/>
    </location>
</feature>
<keyword evidence="5 6" id="KW-0472">Membrane</keyword>
<comment type="caution">
    <text evidence="7">The sequence shown here is derived from an EMBL/GenBank/DDBJ whole genome shotgun (WGS) entry which is preliminary data.</text>
</comment>
<feature type="transmembrane region" description="Helical" evidence="6">
    <location>
        <begin position="300"/>
        <end position="321"/>
    </location>
</feature>
<dbReference type="EMBL" id="LQPZ01000012">
    <property type="protein sequence ID" value="ORX07359.1"/>
    <property type="molecule type" value="Genomic_DNA"/>
</dbReference>
<feature type="transmembrane region" description="Helical" evidence="6">
    <location>
        <begin position="72"/>
        <end position="93"/>
    </location>
</feature>
<evidence type="ECO:0000256" key="4">
    <source>
        <dbReference type="ARBA" id="ARBA00022989"/>
    </source>
</evidence>
<evidence type="ECO:0000313" key="7">
    <source>
        <dbReference type="EMBL" id="ORX07359.1"/>
    </source>
</evidence>
<keyword evidence="3 6" id="KW-0812">Transmembrane</keyword>
<gene>
    <name evidence="7" type="ORF">AWC30_00185</name>
</gene>
<dbReference type="SUPFAM" id="SSF103473">
    <property type="entry name" value="MFS general substrate transporter"/>
    <property type="match status" value="1"/>
</dbReference>
<feature type="transmembrane region" description="Helical" evidence="6">
    <location>
        <begin position="388"/>
        <end position="407"/>
    </location>
</feature>
<reference evidence="7 8" key="1">
    <citation type="submission" date="2016-01" db="EMBL/GenBank/DDBJ databases">
        <title>The new phylogeny of the genus Mycobacterium.</title>
        <authorList>
            <person name="Tarcisio F."/>
            <person name="Conor M."/>
            <person name="Antonella G."/>
            <person name="Elisabetta G."/>
            <person name="Giulia F.S."/>
            <person name="Sara T."/>
            <person name="Anna F."/>
            <person name="Clotilde B."/>
            <person name="Roberto B."/>
            <person name="Veronica D.S."/>
            <person name="Fabio R."/>
            <person name="Monica P."/>
            <person name="Olivier J."/>
            <person name="Enrico T."/>
            <person name="Nicola S."/>
        </authorList>
    </citation>
    <scope>NUCLEOTIDE SEQUENCE [LARGE SCALE GENOMIC DNA]</scope>
    <source>
        <strain evidence="7 8">DSM 44153</strain>
    </source>
</reference>
<feature type="transmembrane region" description="Helical" evidence="6">
    <location>
        <begin position="419"/>
        <end position="438"/>
    </location>
</feature>
<dbReference type="InterPro" id="IPR050495">
    <property type="entry name" value="ATG22/LtaA_families"/>
</dbReference>
<evidence type="ECO:0000256" key="2">
    <source>
        <dbReference type="ARBA" id="ARBA00022448"/>
    </source>
</evidence>
<feature type="transmembrane region" description="Helical" evidence="6">
    <location>
        <begin position="264"/>
        <end position="288"/>
    </location>
</feature>
<dbReference type="GO" id="GO:0012505">
    <property type="term" value="C:endomembrane system"/>
    <property type="evidence" value="ECO:0007669"/>
    <property type="project" value="UniProtKB-SubCell"/>
</dbReference>
<name>A0A1X2ENQ7_9MYCO</name>
<evidence type="ECO:0000256" key="5">
    <source>
        <dbReference type="ARBA" id="ARBA00023136"/>
    </source>
</evidence>
<protein>
    <recommendedName>
        <fullName evidence="9">MFS transporter</fullName>
    </recommendedName>
</protein>
<feature type="transmembrane region" description="Helical" evidence="6">
    <location>
        <begin position="124"/>
        <end position="144"/>
    </location>
</feature>
<dbReference type="PANTHER" id="PTHR23519:SF1">
    <property type="entry name" value="AUTOPHAGY-RELATED PROTEIN 22"/>
    <property type="match status" value="1"/>
</dbReference>
<organism evidence="7 8">
    <name type="scientific">Mycolicibacillus trivialis</name>
    <dbReference type="NCBI Taxonomy" id="1798"/>
    <lineage>
        <taxon>Bacteria</taxon>
        <taxon>Bacillati</taxon>
        <taxon>Actinomycetota</taxon>
        <taxon>Actinomycetes</taxon>
        <taxon>Mycobacteriales</taxon>
        <taxon>Mycobacteriaceae</taxon>
        <taxon>Mycolicibacillus</taxon>
    </lineage>
</organism>
<dbReference type="AlphaFoldDB" id="A0A1X2ENQ7"/>
<evidence type="ECO:0000313" key="8">
    <source>
        <dbReference type="Proteomes" id="UP000193090"/>
    </source>
</evidence>